<dbReference type="SUPFAM" id="SSF81383">
    <property type="entry name" value="F-box domain"/>
    <property type="match status" value="1"/>
</dbReference>
<gene>
    <name evidence="2" type="ORF">WJX72_005849</name>
</gene>
<keyword evidence="3" id="KW-1185">Reference proteome</keyword>
<accession>A0AAW1R7C8</accession>
<dbReference type="AlphaFoldDB" id="A0AAW1R7C8"/>
<proteinExistence type="predicted"/>
<evidence type="ECO:0000313" key="3">
    <source>
        <dbReference type="Proteomes" id="UP001489004"/>
    </source>
</evidence>
<evidence type="ECO:0000313" key="2">
    <source>
        <dbReference type="EMBL" id="KAK9829433.1"/>
    </source>
</evidence>
<evidence type="ECO:0000259" key="1">
    <source>
        <dbReference type="PROSITE" id="PS50181"/>
    </source>
</evidence>
<protein>
    <recommendedName>
        <fullName evidence="1">F-box domain-containing protein</fullName>
    </recommendedName>
</protein>
<dbReference type="Proteomes" id="UP001489004">
    <property type="component" value="Unassembled WGS sequence"/>
</dbReference>
<dbReference type="EMBL" id="JALJOR010000001">
    <property type="protein sequence ID" value="KAK9829433.1"/>
    <property type="molecule type" value="Genomic_DNA"/>
</dbReference>
<name>A0AAW1R7C8_9CHLO</name>
<reference evidence="2 3" key="1">
    <citation type="journal article" date="2024" name="Nat. Commun.">
        <title>Phylogenomics reveals the evolutionary origins of lichenization in chlorophyte algae.</title>
        <authorList>
            <person name="Puginier C."/>
            <person name="Libourel C."/>
            <person name="Otte J."/>
            <person name="Skaloud P."/>
            <person name="Haon M."/>
            <person name="Grisel S."/>
            <person name="Petersen M."/>
            <person name="Berrin J.G."/>
            <person name="Delaux P.M."/>
            <person name="Dal Grande F."/>
            <person name="Keller J."/>
        </authorList>
    </citation>
    <scope>NUCLEOTIDE SEQUENCE [LARGE SCALE GENOMIC DNA]</scope>
    <source>
        <strain evidence="2 3">SAG 2043</strain>
    </source>
</reference>
<feature type="domain" description="F-box" evidence="1">
    <location>
        <begin position="1"/>
        <end position="42"/>
    </location>
</feature>
<dbReference type="InterPro" id="IPR036047">
    <property type="entry name" value="F-box-like_dom_sf"/>
</dbReference>
<organism evidence="2 3">
    <name type="scientific">[Myrmecia] bisecta</name>
    <dbReference type="NCBI Taxonomy" id="41462"/>
    <lineage>
        <taxon>Eukaryota</taxon>
        <taxon>Viridiplantae</taxon>
        <taxon>Chlorophyta</taxon>
        <taxon>core chlorophytes</taxon>
        <taxon>Trebouxiophyceae</taxon>
        <taxon>Trebouxiales</taxon>
        <taxon>Trebouxiaceae</taxon>
        <taxon>Myrmecia</taxon>
    </lineage>
</organism>
<dbReference type="PROSITE" id="PS50181">
    <property type="entry name" value="FBOX"/>
    <property type="match status" value="1"/>
</dbReference>
<dbReference type="InterPro" id="IPR001810">
    <property type="entry name" value="F-box_dom"/>
</dbReference>
<sequence length="152" mass="16680">MADVPDDALMVMLAKLSPGALLSVSTVSRRFALAAEPTFKQACREHHWVQPRMPRGAAAVTRHFPWRSLYRQHACRACGNLGEFPVRRSHAGSLKFLLCKGCLGLDWVQKRLQAAEGQAGLCVDLVGITGKRLLRKLPKKRNRGPGQGAANV</sequence>
<comment type="caution">
    <text evidence="2">The sequence shown here is derived from an EMBL/GenBank/DDBJ whole genome shotgun (WGS) entry which is preliminary data.</text>
</comment>